<proteinExistence type="predicted"/>
<keyword evidence="3" id="KW-1185">Reference proteome</keyword>
<evidence type="ECO:0000256" key="1">
    <source>
        <dbReference type="SAM" id="SignalP"/>
    </source>
</evidence>
<feature type="signal peptide" evidence="1">
    <location>
        <begin position="1"/>
        <end position="23"/>
    </location>
</feature>
<protein>
    <submittedName>
        <fullName evidence="2">Uncharacterized protein</fullName>
    </submittedName>
</protein>
<feature type="chain" id="PRO_5046405325" evidence="1">
    <location>
        <begin position="24"/>
        <end position="192"/>
    </location>
</feature>
<dbReference type="Proteomes" id="UP000662747">
    <property type="component" value="Chromosome"/>
</dbReference>
<organism evidence="2 3">
    <name type="scientific">Pyxidicoccus parkwayensis</name>
    <dbReference type="NCBI Taxonomy" id="2813578"/>
    <lineage>
        <taxon>Bacteria</taxon>
        <taxon>Pseudomonadati</taxon>
        <taxon>Myxococcota</taxon>
        <taxon>Myxococcia</taxon>
        <taxon>Myxococcales</taxon>
        <taxon>Cystobacterineae</taxon>
        <taxon>Myxococcaceae</taxon>
        <taxon>Pyxidicoccus</taxon>
    </lineage>
</organism>
<dbReference type="EMBL" id="CP071090">
    <property type="protein sequence ID" value="QSQ27788.1"/>
    <property type="molecule type" value="Genomic_DNA"/>
</dbReference>
<sequence length="192" mass="20324">MSIRQVFRTLLLTALFGALPAGATTQLKADLPELAQGADAVVHGVVRRVESRWSGDGMRIVTDVEIQVTESLKGQPGGTVLVTQPGGRVDDIAQVVHGLASFSEGEEVVVFLQKRGARAFRVSSMAQGKYQVQRAADGKTALAVPEPTEALLLDPVTRKPTAAAQQTMTLEQLKAAVRAALESTPATKGRTP</sequence>
<accession>A0ABX7PB90</accession>
<evidence type="ECO:0000313" key="2">
    <source>
        <dbReference type="EMBL" id="QSQ27788.1"/>
    </source>
</evidence>
<evidence type="ECO:0000313" key="3">
    <source>
        <dbReference type="Proteomes" id="UP000662747"/>
    </source>
</evidence>
<dbReference type="RefSeq" id="WP_206729304.1">
    <property type="nucleotide sequence ID" value="NZ_CP071090.1"/>
</dbReference>
<gene>
    <name evidence="2" type="ORF">JY651_24060</name>
</gene>
<name>A0ABX7PB90_9BACT</name>
<reference evidence="2 3" key="1">
    <citation type="submission" date="2021-02" db="EMBL/GenBank/DDBJ databases">
        <title>De Novo genome assembly of isolated myxobacteria.</title>
        <authorList>
            <person name="Stevens D.C."/>
        </authorList>
    </citation>
    <scope>NUCLEOTIDE SEQUENCE [LARGE SCALE GENOMIC DNA]</scope>
    <source>
        <strain evidence="3">SCPEA02</strain>
    </source>
</reference>
<keyword evidence="1" id="KW-0732">Signal</keyword>